<dbReference type="PANTHER" id="PTHR12277">
    <property type="entry name" value="ALPHA/BETA HYDROLASE DOMAIN-CONTAINING PROTEIN"/>
    <property type="match status" value="1"/>
</dbReference>
<dbReference type="PANTHER" id="PTHR12277:SF81">
    <property type="entry name" value="PROTEIN ABHD13"/>
    <property type="match status" value="1"/>
</dbReference>
<dbReference type="Pfam" id="PF12697">
    <property type="entry name" value="Abhydrolase_6"/>
    <property type="match status" value="1"/>
</dbReference>
<feature type="domain" description="AB hydrolase-1" evidence="1">
    <location>
        <begin position="79"/>
        <end position="313"/>
    </location>
</feature>
<dbReference type="SUPFAM" id="SSF53474">
    <property type="entry name" value="alpha/beta-Hydrolases"/>
    <property type="match status" value="1"/>
</dbReference>
<evidence type="ECO:0000259" key="1">
    <source>
        <dbReference type="Pfam" id="PF12697"/>
    </source>
</evidence>
<organism evidence="2">
    <name type="scientific">Aphanomyces invadans</name>
    <dbReference type="NCBI Taxonomy" id="157072"/>
    <lineage>
        <taxon>Eukaryota</taxon>
        <taxon>Sar</taxon>
        <taxon>Stramenopiles</taxon>
        <taxon>Oomycota</taxon>
        <taxon>Saprolegniomycetes</taxon>
        <taxon>Saprolegniales</taxon>
        <taxon>Verrucalvaceae</taxon>
        <taxon>Aphanomyces</taxon>
    </lineage>
</organism>
<dbReference type="AlphaFoldDB" id="A0A024TRQ8"/>
<dbReference type="eggNOG" id="ENOG502RHT3">
    <property type="taxonomic scope" value="Eukaryota"/>
</dbReference>
<evidence type="ECO:0000313" key="2">
    <source>
        <dbReference type="EMBL" id="ETV96306.1"/>
    </source>
</evidence>
<dbReference type="InterPro" id="IPR029058">
    <property type="entry name" value="AB_hydrolase_fold"/>
</dbReference>
<gene>
    <name evidence="2" type="ORF">H310_10471</name>
</gene>
<accession>A0A024TRQ8</accession>
<dbReference type="Gene3D" id="3.40.50.1820">
    <property type="entry name" value="alpha/beta hydrolase"/>
    <property type="match status" value="1"/>
</dbReference>
<proteinExistence type="predicted"/>
<dbReference type="GeneID" id="20087521"/>
<dbReference type="STRING" id="157072.A0A024TRQ8"/>
<sequence>MPLLVCGRHFSISARENVRERPEAKQISAHLTHWIKIAIPTTTTTTKRALRHVQVPVHRSRRHLLGLLASSAASSPSIVVYFHGFPDLSVHPDVSTTPAFASRFPRKLEELLSPAFDLLCVNFSGLPGSDSEVPYRSKLLSREVEDADAIIAFCEHKLQKRHVHVVGLSTGAILAALVRNHGHAFLRSISVVAGIADTKEGVHFDFSNDQQCQARSTGSCLTPFYWPSKWPLPPDANDFDPITGKLWRPLDQTYIEDMVGLDIGASVSQGTVPLLVIHGDQDSSIPWEHGHALFSAAADPKKWLLIKGANHLLTNTKHIKKALAEMQGHMLAAEATCASHA</sequence>
<dbReference type="EMBL" id="KI913977">
    <property type="protein sequence ID" value="ETV96306.1"/>
    <property type="molecule type" value="Genomic_DNA"/>
</dbReference>
<name>A0A024TRQ8_9STRA</name>
<dbReference type="InterPro" id="IPR000073">
    <property type="entry name" value="AB_hydrolase_1"/>
</dbReference>
<dbReference type="RefSeq" id="XP_008875098.1">
    <property type="nucleotide sequence ID" value="XM_008876876.1"/>
</dbReference>
<dbReference type="OrthoDB" id="431885at2759"/>
<dbReference type="VEuPathDB" id="FungiDB:H310_10471"/>
<protein>
    <recommendedName>
        <fullName evidence="1">AB hydrolase-1 domain-containing protein</fullName>
    </recommendedName>
</protein>
<reference evidence="2" key="1">
    <citation type="submission" date="2013-12" db="EMBL/GenBank/DDBJ databases">
        <title>The Genome Sequence of Aphanomyces invadans NJM9701.</title>
        <authorList>
            <consortium name="The Broad Institute Genomics Platform"/>
            <person name="Russ C."/>
            <person name="Tyler B."/>
            <person name="van West P."/>
            <person name="Dieguez-Uribeondo J."/>
            <person name="Young S.K."/>
            <person name="Zeng Q."/>
            <person name="Gargeya S."/>
            <person name="Fitzgerald M."/>
            <person name="Abouelleil A."/>
            <person name="Alvarado L."/>
            <person name="Chapman S.B."/>
            <person name="Gainer-Dewar J."/>
            <person name="Goldberg J."/>
            <person name="Griggs A."/>
            <person name="Gujja S."/>
            <person name="Hansen M."/>
            <person name="Howarth C."/>
            <person name="Imamovic A."/>
            <person name="Ireland A."/>
            <person name="Larimer J."/>
            <person name="McCowan C."/>
            <person name="Murphy C."/>
            <person name="Pearson M."/>
            <person name="Poon T.W."/>
            <person name="Priest M."/>
            <person name="Roberts A."/>
            <person name="Saif S."/>
            <person name="Shea T."/>
            <person name="Sykes S."/>
            <person name="Wortman J."/>
            <person name="Nusbaum C."/>
            <person name="Birren B."/>
        </authorList>
    </citation>
    <scope>NUCLEOTIDE SEQUENCE [LARGE SCALE GENOMIC DNA]</scope>
    <source>
        <strain evidence="2">NJM9701</strain>
    </source>
</reference>